<protein>
    <submittedName>
        <fullName evidence="1">Uncharacterized protein</fullName>
    </submittedName>
</protein>
<organism evidence="1">
    <name type="scientific">viral metagenome</name>
    <dbReference type="NCBI Taxonomy" id="1070528"/>
    <lineage>
        <taxon>unclassified sequences</taxon>
        <taxon>metagenomes</taxon>
        <taxon>organismal metagenomes</taxon>
    </lineage>
</organism>
<accession>A0A6C0HNF8</accession>
<dbReference type="AlphaFoldDB" id="A0A6C0HNF8"/>
<dbReference type="EMBL" id="MN739997">
    <property type="protein sequence ID" value="QHT82201.1"/>
    <property type="molecule type" value="Genomic_DNA"/>
</dbReference>
<reference evidence="1" key="1">
    <citation type="journal article" date="2020" name="Nature">
        <title>Giant virus diversity and host interactions through global metagenomics.</title>
        <authorList>
            <person name="Schulz F."/>
            <person name="Roux S."/>
            <person name="Paez-Espino D."/>
            <person name="Jungbluth S."/>
            <person name="Walsh D.A."/>
            <person name="Denef V.J."/>
            <person name="McMahon K.D."/>
            <person name="Konstantinidis K.T."/>
            <person name="Eloe-Fadrosh E.A."/>
            <person name="Kyrpides N.C."/>
            <person name="Woyke T."/>
        </authorList>
    </citation>
    <scope>NUCLEOTIDE SEQUENCE</scope>
    <source>
        <strain evidence="1">GVMAG-M-3300023184-161</strain>
    </source>
</reference>
<sequence>MVSTQLKLPIADSATLEFLTSSKYKTHIRKNQPSLIVDDSELIFYRKRIISLTKEMFNAEFKNDKIKGFFKEYARQLIGYFKDIDTNDVIQKQHIPTDDIPKEPINPTVSPLNITDELSLIRKSVSVPGLDNFVIKKTQNKGRNKLIVPQIIDVNLRDPVFKLKGINR</sequence>
<proteinExistence type="predicted"/>
<name>A0A6C0HNF8_9ZZZZ</name>
<evidence type="ECO:0000313" key="1">
    <source>
        <dbReference type="EMBL" id="QHT82201.1"/>
    </source>
</evidence>